<gene>
    <name evidence="2" type="ORF">GALL_523200</name>
</gene>
<name>A0A1J5PF23_9ZZZZ</name>
<dbReference type="AlphaFoldDB" id="A0A1J5PF23"/>
<dbReference type="EMBL" id="MLJW01006826">
    <property type="protein sequence ID" value="OIQ66116.1"/>
    <property type="molecule type" value="Genomic_DNA"/>
</dbReference>
<protein>
    <submittedName>
        <fullName evidence="2">Uncharacterized protein</fullName>
    </submittedName>
</protein>
<feature type="region of interest" description="Disordered" evidence="1">
    <location>
        <begin position="1"/>
        <end position="37"/>
    </location>
</feature>
<evidence type="ECO:0000313" key="2">
    <source>
        <dbReference type="EMBL" id="OIQ66116.1"/>
    </source>
</evidence>
<sequence>MAKRKAKRRQAASKAKKRTSKGGGKAKRPLVSRGRKSKKPFLNEIPISLDHARRQFMVTRSVKSAARSTGVSESRLRRLIRNYRLAKWDRSKRRWKITDRVTREVGIASNGRAKAIVVRGFVRAQLAKGYTAAVKHFLETNDVAALAPYEGQSITDISKNKHLLETRPNVLLRLANTGGDAEMKIYRLID</sequence>
<organism evidence="2">
    <name type="scientific">mine drainage metagenome</name>
    <dbReference type="NCBI Taxonomy" id="410659"/>
    <lineage>
        <taxon>unclassified sequences</taxon>
        <taxon>metagenomes</taxon>
        <taxon>ecological metagenomes</taxon>
    </lineage>
</organism>
<proteinExistence type="predicted"/>
<comment type="caution">
    <text evidence="2">The sequence shown here is derived from an EMBL/GenBank/DDBJ whole genome shotgun (WGS) entry which is preliminary data.</text>
</comment>
<evidence type="ECO:0000256" key="1">
    <source>
        <dbReference type="SAM" id="MobiDB-lite"/>
    </source>
</evidence>
<accession>A0A1J5PF23</accession>
<reference evidence="2" key="1">
    <citation type="submission" date="2016-10" db="EMBL/GenBank/DDBJ databases">
        <title>Sequence of Gallionella enrichment culture.</title>
        <authorList>
            <person name="Poehlein A."/>
            <person name="Muehling M."/>
            <person name="Daniel R."/>
        </authorList>
    </citation>
    <scope>NUCLEOTIDE SEQUENCE</scope>
</reference>